<dbReference type="InterPro" id="IPR038659">
    <property type="entry name" value="AOX_sf"/>
</dbReference>
<evidence type="ECO:0000256" key="3">
    <source>
        <dbReference type="ARBA" id="ARBA00022448"/>
    </source>
</evidence>
<keyword evidence="14 17" id="KW-0472">Membrane</keyword>
<evidence type="ECO:0000256" key="2">
    <source>
        <dbReference type="ARBA" id="ARBA00008388"/>
    </source>
</evidence>
<evidence type="ECO:0000256" key="5">
    <source>
        <dbReference type="ARBA" id="ARBA00022692"/>
    </source>
</evidence>
<keyword evidence="3" id="KW-0813">Transport</keyword>
<dbReference type="GO" id="GO:0009916">
    <property type="term" value="F:alternative oxidase activity"/>
    <property type="evidence" value="ECO:0007669"/>
    <property type="project" value="UniProtKB-UniRule"/>
</dbReference>
<evidence type="ECO:0000256" key="8">
    <source>
        <dbReference type="ARBA" id="ARBA00022946"/>
    </source>
</evidence>
<dbReference type="Proteomes" id="UP000095023">
    <property type="component" value="Unassembled WGS sequence"/>
</dbReference>
<comment type="similarity">
    <text evidence="2 17">Belongs to the alternative oxidase family.</text>
</comment>
<dbReference type="FunFam" id="1.20.1260.140:FF:000002">
    <property type="entry name" value="Alternative oxidase"/>
    <property type="match status" value="1"/>
</dbReference>
<name>A0A1E4TIA6_9ASCO</name>
<dbReference type="GO" id="GO:0005743">
    <property type="term" value="C:mitochondrial inner membrane"/>
    <property type="evidence" value="ECO:0007669"/>
    <property type="project" value="UniProtKB-SubCell"/>
</dbReference>
<feature type="binding site" evidence="16">
    <location>
        <position position="75"/>
    </location>
    <ligand>
        <name>Fe cation</name>
        <dbReference type="ChEBI" id="CHEBI:24875"/>
        <label>1</label>
    </ligand>
</feature>
<dbReference type="EC" id="1.-.-.-" evidence="17"/>
<dbReference type="PANTHER" id="PTHR31803">
    <property type="entry name" value="ALTERNATIVE OXIDASE"/>
    <property type="match status" value="1"/>
</dbReference>
<feature type="binding site" evidence="16">
    <location>
        <position position="114"/>
    </location>
    <ligand>
        <name>Fe cation</name>
        <dbReference type="ChEBI" id="CHEBI:24875"/>
        <label>1</label>
    </ligand>
</feature>
<keyword evidence="13" id="KW-0496">Mitochondrion</keyword>
<dbReference type="PIRSF" id="PIRSF005229">
    <property type="entry name" value="AOX"/>
    <property type="match status" value="1"/>
</dbReference>
<evidence type="ECO:0000256" key="11">
    <source>
        <dbReference type="ARBA" id="ARBA00023002"/>
    </source>
</evidence>
<comment type="subcellular location">
    <subcellularLocation>
        <location evidence="1">Mitochondrion inner membrane</location>
    </subcellularLocation>
</comment>
<feature type="binding site" evidence="16">
    <location>
        <position position="114"/>
    </location>
    <ligand>
        <name>Fe cation</name>
        <dbReference type="ChEBI" id="CHEBI:24875"/>
        <label>2</label>
    </ligand>
</feature>
<feature type="binding site" evidence="16">
    <location>
        <position position="222"/>
    </location>
    <ligand>
        <name>Fe cation</name>
        <dbReference type="ChEBI" id="CHEBI:24875"/>
        <label>2</label>
    </ligand>
</feature>
<feature type="binding site" evidence="16">
    <location>
        <position position="219"/>
    </location>
    <ligand>
        <name>Fe cation</name>
        <dbReference type="ChEBI" id="CHEBI:24875"/>
        <label>2</label>
    </ligand>
</feature>
<sequence length="273" mass="31984">MWVHPIYTREQIEAIDVAHREAKTFRDRFALTAIRMIRSTFDFATGYKHPPPGHEADKKFEMTPELWLRRFLFLESIAGVPGMVGGMVRHLQSLRILRRDNAWIETLLEEAYNERMHLLTFMQLTKPGWFMRLMLLGGQGVFFNLFFVSYLISPRTCHRFVGYLEEEAIITYTRCLKDIAAGRIPEWKTEGVPQIAKKYWRLDDNATMEDLIYYVRADEAKHREVNHTLANLKPSDPNPFVIHTVHNDNQPSKSLKTYNPIGWERKDVIGSDN</sequence>
<keyword evidence="11 17" id="KW-0560">Oxidoreductase</keyword>
<evidence type="ECO:0000256" key="7">
    <source>
        <dbReference type="ARBA" id="ARBA00022792"/>
    </source>
</evidence>
<feature type="binding site" evidence="16">
    <location>
        <position position="117"/>
    </location>
    <ligand>
        <name>Fe cation</name>
        <dbReference type="ChEBI" id="CHEBI:24875"/>
        <label>1</label>
    </ligand>
</feature>
<evidence type="ECO:0000256" key="13">
    <source>
        <dbReference type="ARBA" id="ARBA00023128"/>
    </source>
</evidence>
<protein>
    <recommendedName>
        <fullName evidence="17">Alternative oxidase</fullName>
        <ecNumber evidence="17">1.-.-.-</ecNumber>
    </recommendedName>
</protein>
<keyword evidence="12 16" id="KW-0408">Iron</keyword>
<evidence type="ECO:0000256" key="9">
    <source>
        <dbReference type="ARBA" id="ARBA00022982"/>
    </source>
</evidence>
<evidence type="ECO:0000256" key="17">
    <source>
        <dbReference type="RuleBase" id="RU003779"/>
    </source>
</evidence>
<keyword evidence="9 17" id="KW-0249">Electron transport</keyword>
<dbReference type="InterPro" id="IPR002680">
    <property type="entry name" value="AOX"/>
</dbReference>
<keyword evidence="6 16" id="KW-0479">Metal-binding</keyword>
<keyword evidence="10 18" id="KW-1133">Transmembrane helix</keyword>
<evidence type="ECO:0000256" key="15">
    <source>
        <dbReference type="ARBA" id="ARBA00025285"/>
    </source>
</evidence>
<evidence type="ECO:0000256" key="14">
    <source>
        <dbReference type="ARBA" id="ARBA00023136"/>
    </source>
</evidence>
<keyword evidence="20" id="KW-1185">Reference proteome</keyword>
<dbReference type="PANTHER" id="PTHR31803:SF3">
    <property type="entry name" value="ALTERNATIVE OXIDASE"/>
    <property type="match status" value="1"/>
</dbReference>
<dbReference type="CDD" id="cd01053">
    <property type="entry name" value="AOX"/>
    <property type="match status" value="1"/>
</dbReference>
<feature type="transmembrane region" description="Helical" evidence="18">
    <location>
        <begin position="129"/>
        <end position="152"/>
    </location>
</feature>
<keyword evidence="5 17" id="KW-0812">Transmembrane</keyword>
<keyword evidence="8" id="KW-0809">Transit peptide</keyword>
<reference evidence="20" key="1">
    <citation type="submission" date="2016-02" db="EMBL/GenBank/DDBJ databases">
        <title>Comparative genomics of biotechnologically important yeasts.</title>
        <authorList>
            <consortium name="DOE Joint Genome Institute"/>
            <person name="Riley R."/>
            <person name="Haridas S."/>
            <person name="Wolfe K.H."/>
            <person name="Lopes M.R."/>
            <person name="Hittinger C.T."/>
            <person name="Goker M."/>
            <person name="Salamov A."/>
            <person name="Wisecaver J."/>
            <person name="Long T.M."/>
            <person name="Aerts A.L."/>
            <person name="Barry K."/>
            <person name="Choi C."/>
            <person name="Clum A."/>
            <person name="Coughlan A.Y."/>
            <person name="Deshpande S."/>
            <person name="Douglass A.P."/>
            <person name="Hanson S.J."/>
            <person name="Klenk H.-P."/>
            <person name="Labutti K."/>
            <person name="Lapidus A."/>
            <person name="Lindquist E."/>
            <person name="Lipzen A."/>
            <person name="Meier-Kolthoff J.P."/>
            <person name="Ohm R.A."/>
            <person name="Otillar R.P."/>
            <person name="Pangilinan J."/>
            <person name="Peng Y."/>
            <person name="Rokas A."/>
            <person name="Rosa C.A."/>
            <person name="Scheuner C."/>
            <person name="Sibirny A.A."/>
            <person name="Slot J.C."/>
            <person name="Stielow J.B."/>
            <person name="Sun H."/>
            <person name="Kurtzman C.P."/>
            <person name="Blackwell M."/>
            <person name="Jeffries T.W."/>
            <person name="Grigoriev I.V."/>
        </authorList>
    </citation>
    <scope>NUCLEOTIDE SEQUENCE [LARGE SCALE GENOMIC DNA]</scope>
    <source>
        <strain evidence="20">NRRL Y-17796</strain>
    </source>
</reference>
<dbReference type="GO" id="GO:0046872">
    <property type="term" value="F:metal ion binding"/>
    <property type="evidence" value="ECO:0007669"/>
    <property type="project" value="UniProtKB-UniRule"/>
</dbReference>
<evidence type="ECO:0000256" key="18">
    <source>
        <dbReference type="SAM" id="Phobius"/>
    </source>
</evidence>
<dbReference type="GO" id="GO:0098803">
    <property type="term" value="C:respiratory chain complex"/>
    <property type="evidence" value="ECO:0007669"/>
    <property type="project" value="UniProtKB-UniRule"/>
</dbReference>
<keyword evidence="7" id="KW-0999">Mitochondrion inner membrane</keyword>
<evidence type="ECO:0000313" key="19">
    <source>
        <dbReference type="EMBL" id="ODV91473.1"/>
    </source>
</evidence>
<evidence type="ECO:0000256" key="4">
    <source>
        <dbReference type="ARBA" id="ARBA00022660"/>
    </source>
</evidence>
<evidence type="ECO:0000256" key="16">
    <source>
        <dbReference type="PIRSR" id="PIRSR005229-1"/>
    </source>
</evidence>
<dbReference type="GO" id="GO:0010230">
    <property type="term" value="P:alternative respiration"/>
    <property type="evidence" value="ECO:0007669"/>
    <property type="project" value="TreeGrafter"/>
</dbReference>
<feature type="transmembrane region" description="Helical" evidence="18">
    <location>
        <begin position="67"/>
        <end position="88"/>
    </location>
</feature>
<accession>A0A1E4TIA6</accession>
<evidence type="ECO:0000256" key="12">
    <source>
        <dbReference type="ARBA" id="ARBA00023004"/>
    </source>
</evidence>
<evidence type="ECO:0000256" key="10">
    <source>
        <dbReference type="ARBA" id="ARBA00022989"/>
    </source>
</evidence>
<dbReference type="Pfam" id="PF01786">
    <property type="entry name" value="AOX"/>
    <property type="match status" value="1"/>
</dbReference>
<comment type="function">
    <text evidence="15">Catalyzes cyanide-resistant oxygen consumption. May increase respiration when the cytochrome respiratory pathway is restricted, or in response to low temperatures.</text>
</comment>
<dbReference type="AlphaFoldDB" id="A0A1E4TIA6"/>
<feature type="binding site" evidence="16">
    <location>
        <position position="165"/>
    </location>
    <ligand>
        <name>Fe cation</name>
        <dbReference type="ChEBI" id="CHEBI:24875"/>
        <label>2</label>
    </ligand>
</feature>
<dbReference type="Gene3D" id="1.20.1260.140">
    <property type="entry name" value="Alternative oxidase"/>
    <property type="match status" value="1"/>
</dbReference>
<gene>
    <name evidence="19" type="ORF">CANCADRAFT_23633</name>
</gene>
<dbReference type="EMBL" id="KV453841">
    <property type="protein sequence ID" value="ODV91473.1"/>
    <property type="molecule type" value="Genomic_DNA"/>
</dbReference>
<evidence type="ECO:0000256" key="6">
    <source>
        <dbReference type="ARBA" id="ARBA00022723"/>
    </source>
</evidence>
<evidence type="ECO:0000313" key="20">
    <source>
        <dbReference type="Proteomes" id="UP000095023"/>
    </source>
</evidence>
<dbReference type="OrthoDB" id="16906at2759"/>
<comment type="cofactor">
    <cofactor evidence="16 17">
        <name>Fe cation</name>
        <dbReference type="ChEBI" id="CHEBI:24875"/>
    </cofactor>
    <text evidence="16 17">Binds 2 iron ions per subunit.</text>
</comment>
<evidence type="ECO:0000256" key="1">
    <source>
        <dbReference type="ARBA" id="ARBA00004273"/>
    </source>
</evidence>
<proteinExistence type="inferred from homology"/>
<keyword evidence="4 17" id="KW-0679">Respiratory chain</keyword>
<organism evidence="19 20">
    <name type="scientific">Tortispora caseinolytica NRRL Y-17796</name>
    <dbReference type="NCBI Taxonomy" id="767744"/>
    <lineage>
        <taxon>Eukaryota</taxon>
        <taxon>Fungi</taxon>
        <taxon>Dikarya</taxon>
        <taxon>Ascomycota</taxon>
        <taxon>Saccharomycotina</taxon>
        <taxon>Trigonopsidomycetes</taxon>
        <taxon>Trigonopsidales</taxon>
        <taxon>Trigonopsidaceae</taxon>
        <taxon>Tortispora</taxon>
    </lineage>
</organism>
<feature type="binding site" evidence="16">
    <location>
        <position position="219"/>
    </location>
    <ligand>
        <name>Fe cation</name>
        <dbReference type="ChEBI" id="CHEBI:24875"/>
        <label>1</label>
    </ligand>
</feature>